<proteinExistence type="predicted"/>
<name>A0A4Y2AEH9_ARAVE</name>
<gene>
    <name evidence="1" type="ORF">AVEN_143415_1</name>
</gene>
<keyword evidence="2" id="KW-1185">Reference proteome</keyword>
<evidence type="ECO:0000313" key="2">
    <source>
        <dbReference type="Proteomes" id="UP000499080"/>
    </source>
</evidence>
<reference evidence="1 2" key="1">
    <citation type="journal article" date="2019" name="Sci. Rep.">
        <title>Orb-weaving spider Araneus ventricosus genome elucidates the spidroin gene catalogue.</title>
        <authorList>
            <person name="Kono N."/>
            <person name="Nakamura H."/>
            <person name="Ohtoshi R."/>
            <person name="Moran D.A.P."/>
            <person name="Shinohara A."/>
            <person name="Yoshida Y."/>
            <person name="Fujiwara M."/>
            <person name="Mori M."/>
            <person name="Tomita M."/>
            <person name="Arakawa K."/>
        </authorList>
    </citation>
    <scope>NUCLEOTIDE SEQUENCE [LARGE SCALE GENOMIC DNA]</scope>
</reference>
<protein>
    <submittedName>
        <fullName evidence="1">Uncharacterized protein</fullName>
    </submittedName>
</protein>
<dbReference type="AlphaFoldDB" id="A0A4Y2AEH9"/>
<comment type="caution">
    <text evidence="1">The sequence shown here is derived from an EMBL/GenBank/DDBJ whole genome shotgun (WGS) entry which is preliminary data.</text>
</comment>
<organism evidence="1 2">
    <name type="scientific">Araneus ventricosus</name>
    <name type="common">Orbweaver spider</name>
    <name type="synonym">Epeira ventricosa</name>
    <dbReference type="NCBI Taxonomy" id="182803"/>
    <lineage>
        <taxon>Eukaryota</taxon>
        <taxon>Metazoa</taxon>
        <taxon>Ecdysozoa</taxon>
        <taxon>Arthropoda</taxon>
        <taxon>Chelicerata</taxon>
        <taxon>Arachnida</taxon>
        <taxon>Araneae</taxon>
        <taxon>Araneomorphae</taxon>
        <taxon>Entelegynae</taxon>
        <taxon>Araneoidea</taxon>
        <taxon>Araneidae</taxon>
        <taxon>Araneus</taxon>
    </lineage>
</organism>
<accession>A0A4Y2AEH9</accession>
<evidence type="ECO:0000313" key="1">
    <source>
        <dbReference type="EMBL" id="GBL78130.1"/>
    </source>
</evidence>
<sequence>MSSEIQQPAIVSDISIRLVHSDYGVLWSFVRAHFRRIFIGKEYGHKSYDRSWLLRGLKVQLRLIWWSTLPKRISLSSNFCDHCYNKRKMNRVKHRFYVPHIYDVSSLS</sequence>
<dbReference type="Proteomes" id="UP000499080">
    <property type="component" value="Unassembled WGS sequence"/>
</dbReference>
<dbReference type="EMBL" id="BGPR01000014">
    <property type="protein sequence ID" value="GBL78130.1"/>
    <property type="molecule type" value="Genomic_DNA"/>
</dbReference>